<protein>
    <recommendedName>
        <fullName evidence="3">YbaB/EbfC family DNA-binding protein</fullName>
    </recommendedName>
</protein>
<name>A0A1J0W391_9NOCA</name>
<proteinExistence type="predicted"/>
<sequence>MARELRHRALALREKIDRIVARRPSPTGMVIPEVNAKGQLTGLYLAPGTCARFDSQELATEIMTAIQESTEDARRQYRIAMNDPADRPPPLGEIMREWRAAPGPKEQIPNFGKHGE</sequence>
<gene>
    <name evidence="1" type="ORF">BOX37_26635</name>
</gene>
<dbReference type="KEGG" id="nsl:BOX37_26635"/>
<reference evidence="1" key="1">
    <citation type="submission" date="2016-11" db="EMBL/GenBank/DDBJ databases">
        <authorList>
            <person name="Jaros S."/>
            <person name="Januszkiewicz K."/>
            <person name="Wedrychowicz H."/>
        </authorList>
    </citation>
    <scope>NUCLEOTIDE SEQUENCE [LARGE SCALE GENOMIC DNA]</scope>
    <source>
        <strain evidence="1">Y48</strain>
    </source>
</reference>
<evidence type="ECO:0000313" key="1">
    <source>
        <dbReference type="EMBL" id="APE38757.1"/>
    </source>
</evidence>
<dbReference type="EMBL" id="CP018082">
    <property type="protein sequence ID" value="APE38757.1"/>
    <property type="molecule type" value="Genomic_DNA"/>
</dbReference>
<dbReference type="AlphaFoldDB" id="A0A1J0W391"/>
<evidence type="ECO:0008006" key="3">
    <source>
        <dbReference type="Google" id="ProtNLM"/>
    </source>
</evidence>
<evidence type="ECO:0000313" key="2">
    <source>
        <dbReference type="Proteomes" id="UP000183810"/>
    </source>
</evidence>
<keyword evidence="2" id="KW-1185">Reference proteome</keyword>
<organism evidence="1 2">
    <name type="scientific">Nocardia mangyaensis</name>
    <dbReference type="NCBI Taxonomy" id="2213200"/>
    <lineage>
        <taxon>Bacteria</taxon>
        <taxon>Bacillati</taxon>
        <taxon>Actinomycetota</taxon>
        <taxon>Actinomycetes</taxon>
        <taxon>Mycobacteriales</taxon>
        <taxon>Nocardiaceae</taxon>
        <taxon>Nocardia</taxon>
    </lineage>
</organism>
<dbReference type="InterPro" id="IPR036894">
    <property type="entry name" value="YbaB-like_sf"/>
</dbReference>
<dbReference type="Gene3D" id="3.30.1310.10">
    <property type="entry name" value="Nucleoid-associated protein YbaB-like domain"/>
    <property type="match status" value="1"/>
</dbReference>
<accession>A0A1J0W391</accession>
<dbReference type="Proteomes" id="UP000183810">
    <property type="component" value="Chromosome"/>
</dbReference>